<dbReference type="PANTHER" id="PTHR21666:SF263">
    <property type="entry name" value="MUREIN HYDROLASE ACTIVATOR NLPD"/>
    <property type="match status" value="1"/>
</dbReference>
<sequence>MKKKTDNHPISSWRWPAKGNVVSRFSSRGSVNKGIDIAGKIGEPVFATAAGEVVYAGSGLTGYGNLIIVKHNGSYLSAYAHNKVLLVREGSTVKAGQKIAEIGSTGTSEPKLHFEIRRNGKPVDPLLYLSKR</sequence>
<dbReference type="Proteomes" id="UP001500604">
    <property type="component" value="Unassembled WGS sequence"/>
</dbReference>
<protein>
    <recommendedName>
        <fullName evidence="2">M23ase beta-sheet core domain-containing protein</fullName>
    </recommendedName>
</protein>
<dbReference type="InterPro" id="IPR050570">
    <property type="entry name" value="Cell_wall_metabolism_enzyme"/>
</dbReference>
<dbReference type="InterPro" id="IPR011055">
    <property type="entry name" value="Dup_hybrid_motif"/>
</dbReference>
<dbReference type="SUPFAM" id="SSF51261">
    <property type="entry name" value="Duplicated hybrid motif"/>
    <property type="match status" value="1"/>
</dbReference>
<evidence type="ECO:0000259" key="2">
    <source>
        <dbReference type="Pfam" id="PF01551"/>
    </source>
</evidence>
<evidence type="ECO:0000256" key="1">
    <source>
        <dbReference type="ARBA" id="ARBA00038420"/>
    </source>
</evidence>
<feature type="domain" description="M23ase beta-sheet core" evidence="2">
    <location>
        <begin position="31"/>
        <end position="125"/>
    </location>
</feature>
<evidence type="ECO:0000313" key="3">
    <source>
        <dbReference type="EMBL" id="GAA4652035.1"/>
    </source>
</evidence>
<reference evidence="4" key="1">
    <citation type="journal article" date="2019" name="Int. J. Syst. Evol. Microbiol.">
        <title>The Global Catalogue of Microorganisms (GCM) 10K type strain sequencing project: providing services to taxonomists for standard genome sequencing and annotation.</title>
        <authorList>
            <consortium name="The Broad Institute Genomics Platform"/>
            <consortium name="The Broad Institute Genome Sequencing Center for Infectious Disease"/>
            <person name="Wu L."/>
            <person name="Ma J."/>
        </authorList>
    </citation>
    <scope>NUCLEOTIDE SEQUENCE [LARGE SCALE GENOMIC DNA]</scope>
    <source>
        <strain evidence="4">JCM 17805</strain>
    </source>
</reference>
<evidence type="ECO:0000313" key="4">
    <source>
        <dbReference type="Proteomes" id="UP001500604"/>
    </source>
</evidence>
<comment type="similarity">
    <text evidence="1">Belongs to the E.coli NlpD/Haemophilus LppB family.</text>
</comment>
<name>A0ABP8V7P7_9GAMM</name>
<organism evidence="3 4">
    <name type="scientific">Kistimonas scapharcae</name>
    <dbReference type="NCBI Taxonomy" id="1036133"/>
    <lineage>
        <taxon>Bacteria</taxon>
        <taxon>Pseudomonadati</taxon>
        <taxon>Pseudomonadota</taxon>
        <taxon>Gammaproteobacteria</taxon>
        <taxon>Oceanospirillales</taxon>
        <taxon>Endozoicomonadaceae</taxon>
        <taxon>Kistimonas</taxon>
    </lineage>
</organism>
<proteinExistence type="inferred from homology"/>
<comment type="caution">
    <text evidence="3">The sequence shown here is derived from an EMBL/GenBank/DDBJ whole genome shotgun (WGS) entry which is preliminary data.</text>
</comment>
<dbReference type="Gene3D" id="2.70.70.10">
    <property type="entry name" value="Glucose Permease (Domain IIA)"/>
    <property type="match status" value="1"/>
</dbReference>
<dbReference type="CDD" id="cd12797">
    <property type="entry name" value="M23_peptidase"/>
    <property type="match status" value="1"/>
</dbReference>
<dbReference type="PANTHER" id="PTHR21666">
    <property type="entry name" value="PEPTIDASE-RELATED"/>
    <property type="match status" value="1"/>
</dbReference>
<gene>
    <name evidence="3" type="ORF">GCM10023116_43190</name>
</gene>
<keyword evidence="4" id="KW-1185">Reference proteome</keyword>
<dbReference type="InterPro" id="IPR016047">
    <property type="entry name" value="M23ase_b-sheet_dom"/>
</dbReference>
<dbReference type="Pfam" id="PF01551">
    <property type="entry name" value="Peptidase_M23"/>
    <property type="match status" value="1"/>
</dbReference>
<accession>A0ABP8V7P7</accession>
<dbReference type="EMBL" id="BAABFL010000468">
    <property type="protein sequence ID" value="GAA4652035.1"/>
    <property type="molecule type" value="Genomic_DNA"/>
</dbReference>